<reference evidence="2" key="1">
    <citation type="submission" date="2020-02" db="EMBL/GenBank/DDBJ databases">
        <authorList>
            <person name="Meier V. D."/>
        </authorList>
    </citation>
    <scope>NUCLEOTIDE SEQUENCE</scope>
    <source>
        <strain evidence="2">AVDCRST_MAG53</strain>
    </source>
</reference>
<evidence type="ECO:0000256" key="1">
    <source>
        <dbReference type="SAM" id="MobiDB-lite"/>
    </source>
</evidence>
<gene>
    <name evidence="2" type="ORF">AVDCRST_MAG53-2108</name>
</gene>
<evidence type="ECO:0000313" key="2">
    <source>
        <dbReference type="EMBL" id="CAA9503262.1"/>
    </source>
</evidence>
<proteinExistence type="predicted"/>
<feature type="compositionally biased region" description="Basic and acidic residues" evidence="1">
    <location>
        <begin position="1"/>
        <end position="16"/>
    </location>
</feature>
<accession>A0A6J4SRE4</accession>
<sequence>VPRLDHSPRQHQERRAGSGARGVRAHRLVRFGCRGGGPDALRHDGQRSLRCGRRGLPL</sequence>
<protein>
    <submittedName>
        <fullName evidence="2">Uncharacterized protein</fullName>
    </submittedName>
</protein>
<dbReference type="EMBL" id="CADCVR010000068">
    <property type="protein sequence ID" value="CAA9503262.1"/>
    <property type="molecule type" value="Genomic_DNA"/>
</dbReference>
<dbReference type="AlphaFoldDB" id="A0A6J4SRE4"/>
<organism evidence="2">
    <name type="scientific">uncultured Solirubrobacteraceae bacterium</name>
    <dbReference type="NCBI Taxonomy" id="1162706"/>
    <lineage>
        <taxon>Bacteria</taxon>
        <taxon>Bacillati</taxon>
        <taxon>Actinomycetota</taxon>
        <taxon>Thermoleophilia</taxon>
        <taxon>Solirubrobacterales</taxon>
        <taxon>Solirubrobacteraceae</taxon>
        <taxon>environmental samples</taxon>
    </lineage>
</organism>
<name>A0A6J4SRE4_9ACTN</name>
<feature type="region of interest" description="Disordered" evidence="1">
    <location>
        <begin position="1"/>
        <end position="23"/>
    </location>
</feature>
<feature type="non-terminal residue" evidence="2">
    <location>
        <position position="58"/>
    </location>
</feature>
<feature type="non-terminal residue" evidence="2">
    <location>
        <position position="1"/>
    </location>
</feature>